<feature type="binding site" evidence="6">
    <location>
        <position position="48"/>
    </location>
    <ligand>
        <name>NAD(+)</name>
        <dbReference type="ChEBI" id="CHEBI:57540"/>
    </ligand>
</feature>
<feature type="active site" evidence="6">
    <location>
        <position position="161"/>
    </location>
</feature>
<comment type="caution">
    <text evidence="6">Lacks conserved residue(s) required for the propagation of feature annotation.</text>
</comment>
<protein>
    <recommendedName>
        <fullName evidence="7">DarT domain-containing protein</fullName>
    </recommendedName>
</protein>
<evidence type="ECO:0000256" key="3">
    <source>
        <dbReference type="ARBA" id="ARBA00022679"/>
    </source>
</evidence>
<proteinExistence type="inferred from homology"/>
<feature type="domain" description="DarT" evidence="7">
    <location>
        <begin position="3"/>
        <end position="208"/>
    </location>
</feature>
<dbReference type="GO" id="GO:0003677">
    <property type="term" value="F:DNA binding"/>
    <property type="evidence" value="ECO:0007669"/>
    <property type="project" value="UniProtKB-UniRule"/>
</dbReference>
<dbReference type="EMBL" id="CZCU02000155">
    <property type="protein sequence ID" value="VXD23620.1"/>
    <property type="molecule type" value="Genomic_DNA"/>
</dbReference>
<dbReference type="AlphaFoldDB" id="A0A7Z9C1J7"/>
<keyword evidence="1 6" id="KW-1277">Toxin-antitoxin system</keyword>
<dbReference type="Proteomes" id="UP000184550">
    <property type="component" value="Unassembled WGS sequence"/>
</dbReference>
<organism evidence="8 9">
    <name type="scientific">Planktothrix serta PCC 8927</name>
    <dbReference type="NCBI Taxonomy" id="671068"/>
    <lineage>
        <taxon>Bacteria</taxon>
        <taxon>Bacillati</taxon>
        <taxon>Cyanobacteriota</taxon>
        <taxon>Cyanophyceae</taxon>
        <taxon>Oscillatoriophycideae</taxon>
        <taxon>Oscillatoriales</taxon>
        <taxon>Microcoleaceae</taxon>
        <taxon>Planktothrix</taxon>
    </lineage>
</organism>
<reference evidence="8" key="1">
    <citation type="submission" date="2019-10" db="EMBL/GenBank/DDBJ databases">
        <authorList>
            <consortium name="Genoscope - CEA"/>
            <person name="William W."/>
        </authorList>
    </citation>
    <scope>NUCLEOTIDE SEQUENCE [LARGE SCALE GENOMIC DNA]</scope>
    <source>
        <strain evidence="8">BBR_PRJEB10992</strain>
    </source>
</reference>
<evidence type="ECO:0000256" key="1">
    <source>
        <dbReference type="ARBA" id="ARBA00022649"/>
    </source>
</evidence>
<evidence type="ECO:0000259" key="7">
    <source>
        <dbReference type="PROSITE" id="PS52018"/>
    </source>
</evidence>
<evidence type="ECO:0000256" key="2">
    <source>
        <dbReference type="ARBA" id="ARBA00022676"/>
    </source>
</evidence>
<feature type="binding site" evidence="6">
    <location>
        <begin position="7"/>
        <end position="9"/>
    </location>
    <ligand>
        <name>NAD(+)</name>
        <dbReference type="ChEBI" id="CHEBI:57540"/>
    </ligand>
</feature>
<keyword evidence="3 6" id="KW-0808">Transferase</keyword>
<dbReference type="GO" id="GO:0016779">
    <property type="term" value="F:nucleotidyltransferase activity"/>
    <property type="evidence" value="ECO:0007669"/>
    <property type="project" value="UniProtKB-UniRule"/>
</dbReference>
<dbReference type="GO" id="GO:0016757">
    <property type="term" value="F:glycosyltransferase activity"/>
    <property type="evidence" value="ECO:0007669"/>
    <property type="project" value="UniProtKB-UniRule"/>
</dbReference>
<gene>
    <name evidence="8" type="ORF">PL8927_780207</name>
</gene>
<accession>A0A7Z9C1J7</accession>
<comment type="similarity">
    <text evidence="6">Belongs to the DarT ADP-ribosyltransferase family.</text>
</comment>
<keyword evidence="4 6" id="KW-0548">Nucleotidyltransferase</keyword>
<dbReference type="Pfam" id="PF14487">
    <property type="entry name" value="DarT"/>
    <property type="match status" value="1"/>
</dbReference>
<feature type="active site" description="Proton acceptor" evidence="6">
    <location>
        <position position="48"/>
    </location>
</feature>
<keyword evidence="9" id="KW-1185">Reference proteome</keyword>
<evidence type="ECO:0000256" key="6">
    <source>
        <dbReference type="PROSITE-ProRule" id="PRU01362"/>
    </source>
</evidence>
<dbReference type="RefSeq" id="WP_083625620.1">
    <property type="nucleotide sequence ID" value="NZ_LR734879.1"/>
</dbReference>
<keyword evidence="2 6" id="KW-0328">Glycosyltransferase</keyword>
<dbReference type="OrthoDB" id="9780211at2"/>
<evidence type="ECO:0000313" key="8">
    <source>
        <dbReference type="EMBL" id="VXD23620.1"/>
    </source>
</evidence>
<evidence type="ECO:0000256" key="4">
    <source>
        <dbReference type="ARBA" id="ARBA00022695"/>
    </source>
</evidence>
<comment type="catalytic activity">
    <reaction evidence="6">
        <text>a thymidine in DNA + NAD(+) = an N-(ADP-alpha-D-ribosyl)-thymidine in DNA + nicotinamide + H(+)</text>
        <dbReference type="Rhea" id="RHEA:71651"/>
        <dbReference type="Rhea" id="RHEA-COMP:13556"/>
        <dbReference type="Rhea" id="RHEA-COMP:18051"/>
        <dbReference type="ChEBI" id="CHEBI:15378"/>
        <dbReference type="ChEBI" id="CHEBI:17154"/>
        <dbReference type="ChEBI" id="CHEBI:57540"/>
        <dbReference type="ChEBI" id="CHEBI:137386"/>
        <dbReference type="ChEBI" id="CHEBI:191199"/>
    </reaction>
</comment>
<dbReference type="PROSITE" id="PS52018">
    <property type="entry name" value="DART"/>
    <property type="match status" value="1"/>
</dbReference>
<dbReference type="InterPro" id="IPR029494">
    <property type="entry name" value="DarT"/>
</dbReference>
<name>A0A7Z9C1J7_9CYAN</name>
<evidence type="ECO:0000313" key="9">
    <source>
        <dbReference type="Proteomes" id="UP000184550"/>
    </source>
</evidence>
<comment type="caution">
    <text evidence="8">The sequence shown here is derived from an EMBL/GenBank/DDBJ whole genome shotgun (WGS) entry which is preliminary data.</text>
</comment>
<keyword evidence="5 6" id="KW-0238">DNA-binding</keyword>
<sequence>MSILIYHITHFNNLNSILENGGLMSKNQQLKNSIKYINIAHDSIQDRRNRKNVPCGNYGTLHDYVPFYFAPRSPMLYTIHKGNIQGYKDGQNSIIHLVVKVDEIIESEIPFVFTDGHAIMDYSDFYTDLNALEMIDWDVMESKYWFDRDDDPNRKCRRQAEFLIYQFCSWGLIKEIGVINLSMQSQVQKILQNFEQKTPIFVHPQWYY</sequence>
<evidence type="ECO:0000256" key="5">
    <source>
        <dbReference type="ARBA" id="ARBA00023125"/>
    </source>
</evidence>